<feature type="domain" description="Core-binding (CB)" evidence="8">
    <location>
        <begin position="56"/>
        <end position="138"/>
    </location>
</feature>
<keyword evidence="4 6" id="KW-0238">DNA-binding</keyword>
<dbReference type="SUPFAM" id="SSF56349">
    <property type="entry name" value="DNA breaking-rejoining enzymes"/>
    <property type="match status" value="1"/>
</dbReference>
<name>A0A8J6PER6_9FIRM</name>
<dbReference type="AlphaFoldDB" id="A0A8J6PER6"/>
<evidence type="ECO:0000256" key="2">
    <source>
        <dbReference type="ARBA" id="ARBA00008857"/>
    </source>
</evidence>
<dbReference type="GO" id="GO:0006310">
    <property type="term" value="P:DNA recombination"/>
    <property type="evidence" value="ECO:0007669"/>
    <property type="project" value="UniProtKB-KW"/>
</dbReference>
<evidence type="ECO:0000256" key="6">
    <source>
        <dbReference type="PROSITE-ProRule" id="PRU01248"/>
    </source>
</evidence>
<keyword evidence="10" id="KW-1185">Reference proteome</keyword>
<protein>
    <submittedName>
        <fullName evidence="9">Site-specific integrase</fullName>
    </submittedName>
</protein>
<dbReference type="PANTHER" id="PTHR30349">
    <property type="entry name" value="PHAGE INTEGRASE-RELATED"/>
    <property type="match status" value="1"/>
</dbReference>
<evidence type="ECO:0000256" key="5">
    <source>
        <dbReference type="ARBA" id="ARBA00023172"/>
    </source>
</evidence>
<reference evidence="9" key="1">
    <citation type="submission" date="2020-08" db="EMBL/GenBank/DDBJ databases">
        <title>Genome public.</title>
        <authorList>
            <person name="Liu C."/>
            <person name="Sun Q."/>
        </authorList>
    </citation>
    <scope>NUCLEOTIDE SEQUENCE</scope>
    <source>
        <strain evidence="9">NSJ-15</strain>
    </source>
</reference>
<dbReference type="Pfam" id="PF14657">
    <property type="entry name" value="Arm-DNA-bind_4"/>
    <property type="match status" value="1"/>
</dbReference>
<dbReference type="InterPro" id="IPR011010">
    <property type="entry name" value="DNA_brk_join_enz"/>
</dbReference>
<dbReference type="GO" id="GO:0003677">
    <property type="term" value="F:DNA binding"/>
    <property type="evidence" value="ECO:0007669"/>
    <property type="project" value="UniProtKB-UniRule"/>
</dbReference>
<dbReference type="Pfam" id="PF00589">
    <property type="entry name" value="Phage_integrase"/>
    <property type="match status" value="1"/>
</dbReference>
<dbReference type="Gene3D" id="1.10.150.130">
    <property type="match status" value="1"/>
</dbReference>
<dbReference type="InterPro" id="IPR013762">
    <property type="entry name" value="Integrase-like_cat_sf"/>
</dbReference>
<dbReference type="InterPro" id="IPR044068">
    <property type="entry name" value="CB"/>
</dbReference>
<evidence type="ECO:0000313" key="10">
    <source>
        <dbReference type="Proteomes" id="UP000632659"/>
    </source>
</evidence>
<evidence type="ECO:0000256" key="4">
    <source>
        <dbReference type="ARBA" id="ARBA00023125"/>
    </source>
</evidence>
<dbReference type="CDD" id="cd01189">
    <property type="entry name" value="INT_ICEBs1_C_like"/>
    <property type="match status" value="1"/>
</dbReference>
<dbReference type="InterPro" id="IPR050090">
    <property type="entry name" value="Tyrosine_recombinase_XerCD"/>
</dbReference>
<proteinExistence type="inferred from homology"/>
<keyword evidence="5" id="KW-0233">DNA recombination</keyword>
<comment type="function">
    <text evidence="1">Site-specific tyrosine recombinase, which acts by catalyzing the cutting and rejoining of the recombining DNA molecules.</text>
</comment>
<gene>
    <name evidence="9" type="ORF">H8702_06570</name>
</gene>
<dbReference type="InterPro" id="IPR010998">
    <property type="entry name" value="Integrase_recombinase_N"/>
</dbReference>
<evidence type="ECO:0000259" key="7">
    <source>
        <dbReference type="PROSITE" id="PS51898"/>
    </source>
</evidence>
<accession>A0A8J6PER6</accession>
<evidence type="ECO:0000256" key="1">
    <source>
        <dbReference type="ARBA" id="ARBA00003283"/>
    </source>
</evidence>
<dbReference type="Gene3D" id="1.10.443.10">
    <property type="entry name" value="Intergrase catalytic core"/>
    <property type="match status" value="1"/>
</dbReference>
<evidence type="ECO:0000313" key="9">
    <source>
        <dbReference type="EMBL" id="MBC8610786.1"/>
    </source>
</evidence>
<comment type="similarity">
    <text evidence="2">Belongs to the 'phage' integrase family.</text>
</comment>
<evidence type="ECO:0000256" key="3">
    <source>
        <dbReference type="ARBA" id="ARBA00022908"/>
    </source>
</evidence>
<dbReference type="EMBL" id="JACRTL010000003">
    <property type="protein sequence ID" value="MBC8610786.1"/>
    <property type="molecule type" value="Genomic_DNA"/>
</dbReference>
<keyword evidence="3" id="KW-0229">DNA integration</keyword>
<dbReference type="Pfam" id="PF14659">
    <property type="entry name" value="Phage_int_SAM_3"/>
    <property type="match status" value="1"/>
</dbReference>
<feature type="domain" description="Tyr recombinase" evidence="7">
    <location>
        <begin position="160"/>
        <end position="344"/>
    </location>
</feature>
<dbReference type="PANTHER" id="PTHR30349:SF64">
    <property type="entry name" value="PROPHAGE INTEGRASE INTD-RELATED"/>
    <property type="match status" value="1"/>
</dbReference>
<organism evidence="9 10">
    <name type="scientific">Massiliimalia timonensis</name>
    <dbReference type="NCBI Taxonomy" id="1987501"/>
    <lineage>
        <taxon>Bacteria</taxon>
        <taxon>Bacillati</taxon>
        <taxon>Bacillota</taxon>
        <taxon>Clostridia</taxon>
        <taxon>Eubacteriales</taxon>
        <taxon>Oscillospiraceae</taxon>
        <taxon>Massiliimalia</taxon>
    </lineage>
</organism>
<dbReference type="InterPro" id="IPR004107">
    <property type="entry name" value="Integrase_SAM-like_N"/>
</dbReference>
<dbReference type="InterPro" id="IPR002104">
    <property type="entry name" value="Integrase_catalytic"/>
</dbReference>
<dbReference type="PROSITE" id="PS51898">
    <property type="entry name" value="TYR_RECOMBINASE"/>
    <property type="match status" value="1"/>
</dbReference>
<evidence type="ECO:0000259" key="8">
    <source>
        <dbReference type="PROSITE" id="PS51900"/>
    </source>
</evidence>
<dbReference type="PROSITE" id="PS51900">
    <property type="entry name" value="CB"/>
    <property type="match status" value="1"/>
</dbReference>
<comment type="caution">
    <text evidence="9">The sequence shown here is derived from an EMBL/GenBank/DDBJ whole genome shotgun (WGS) entry which is preliminary data.</text>
</comment>
<dbReference type="InterPro" id="IPR028259">
    <property type="entry name" value="AP2-like_int_N"/>
</dbReference>
<dbReference type="GO" id="GO:0015074">
    <property type="term" value="P:DNA integration"/>
    <property type="evidence" value="ECO:0007669"/>
    <property type="project" value="UniProtKB-KW"/>
</dbReference>
<sequence length="353" mass="40713">MPAYKDEQRGTWYAQFYYKDWTGSRKKKLKRGFATKREAAAFERDFVNAHSGSVDMTFQAFSVIYLEDMQHRLKLSTYENKRFTIENSLIPFFGNMPLNVITPSDVRRWQNEMIAKGYSQTYLRGLHVQLSSVFNYAVKYYSLAENPCKKAGSIGKQRAESMQFWTLEEYKAFSNAVSHNIQAHTAFEILYYTGMRIGELLALTPSDVDLEACTISISKTYQRINGLDVITPPKTAKSNRVIAIPQFLRDEIKDYIGKLYNLSDNDRIFPVTKYAFNHMLKRYADKAGVKEIRLHDLRHSHASLLIEKGVNPLMIAQRLGHENIETTLNIYGHLYPTKESELIACLEDLHCAP</sequence>
<dbReference type="RefSeq" id="WP_187536449.1">
    <property type="nucleotide sequence ID" value="NZ_JACRTL010000003.1"/>
</dbReference>
<dbReference type="Proteomes" id="UP000632659">
    <property type="component" value="Unassembled WGS sequence"/>
</dbReference>